<protein>
    <submittedName>
        <fullName evidence="2">ABC-2 family transporter protein</fullName>
    </submittedName>
</protein>
<evidence type="ECO:0000313" key="2">
    <source>
        <dbReference type="EMBL" id="KAB7788623.1"/>
    </source>
</evidence>
<keyword evidence="3" id="KW-1185">Reference proteome</keyword>
<reference evidence="2 3" key="1">
    <citation type="submission" date="2019-09" db="EMBL/GenBank/DDBJ databases">
        <title>Characterization of the phylogenetic diversity of two novel species belonging to the genus Bifidobacterium: Bifidobacterium cebidarum sp. nov. and Bifidobacterium leontopitheci sp. nov.</title>
        <authorList>
            <person name="Lugli G.A."/>
            <person name="Duranti S."/>
            <person name="Milani C."/>
            <person name="Turroni F."/>
            <person name="Ventura M."/>
        </authorList>
    </citation>
    <scope>NUCLEOTIDE SEQUENCE [LARGE SCALE GENOMIC DNA]</scope>
    <source>
        <strain evidence="2 3">LMG 31469</strain>
    </source>
</reference>
<keyword evidence="1" id="KW-0472">Membrane</keyword>
<feature type="transmembrane region" description="Helical" evidence="1">
    <location>
        <begin position="91"/>
        <end position="119"/>
    </location>
</feature>
<dbReference type="Pfam" id="PF13346">
    <property type="entry name" value="ABC2_membrane_5"/>
    <property type="match status" value="1"/>
</dbReference>
<feature type="transmembrane region" description="Helical" evidence="1">
    <location>
        <begin position="131"/>
        <end position="152"/>
    </location>
</feature>
<keyword evidence="1" id="KW-1133">Transmembrane helix</keyword>
<feature type="transmembrane region" description="Helical" evidence="1">
    <location>
        <begin position="159"/>
        <end position="182"/>
    </location>
</feature>
<accession>A0A6I1GAC0</accession>
<evidence type="ECO:0000313" key="3">
    <source>
        <dbReference type="Proteomes" id="UP000468413"/>
    </source>
</evidence>
<feature type="transmembrane region" description="Helical" evidence="1">
    <location>
        <begin position="202"/>
        <end position="235"/>
    </location>
</feature>
<name>A0A6I1GAC0_9BIFI</name>
<dbReference type="InterPro" id="IPR025699">
    <property type="entry name" value="ABC2_memb-like"/>
</dbReference>
<evidence type="ECO:0000256" key="1">
    <source>
        <dbReference type="SAM" id="Phobius"/>
    </source>
</evidence>
<dbReference type="EMBL" id="WBVS01000003">
    <property type="protein sequence ID" value="KAB7788623.1"/>
    <property type="molecule type" value="Genomic_DNA"/>
</dbReference>
<comment type="caution">
    <text evidence="2">The sequence shown here is derived from an EMBL/GenBank/DDBJ whole genome shotgun (WGS) entry which is preliminary data.</text>
</comment>
<keyword evidence="1" id="KW-0812">Transmembrane</keyword>
<organism evidence="2 3">
    <name type="scientific">Bifidobacterium cebidarum</name>
    <dbReference type="NCBI Taxonomy" id="2650773"/>
    <lineage>
        <taxon>Bacteria</taxon>
        <taxon>Bacillati</taxon>
        <taxon>Actinomycetota</taxon>
        <taxon>Actinomycetes</taxon>
        <taxon>Bifidobacteriales</taxon>
        <taxon>Bifidobacteriaceae</taxon>
        <taxon>Bifidobacterium</taxon>
    </lineage>
</organism>
<dbReference type="AlphaFoldDB" id="A0A6I1GAC0"/>
<dbReference type="Proteomes" id="UP000468413">
    <property type="component" value="Unassembled WGS sequence"/>
</dbReference>
<proteinExistence type="predicted"/>
<sequence length="238" mass="25088">MMTGVLRAFGLDMRRIASQGMFLILVLLIGFPMAMVLLGSISGGTSYMPGAAVGGVSGMLAMLPLTAFTFEQQGQNNWMNGVIPVRRIHQVIGRYLVVGACVLILALEVAFCTGAGMWFESGAIQFPGLAASVLVTVVIYVLLESVMLPLCYRFTYQKALLTMMFICIGLGALVAAVFALLAKLAPDAIDAVLSWVVSVESLSGAGMIWLALGGIVLAAFAAAVSFAASLCIYLAKEF</sequence>
<feature type="transmembrane region" description="Helical" evidence="1">
    <location>
        <begin position="47"/>
        <end position="70"/>
    </location>
</feature>
<dbReference type="RefSeq" id="WP_152209520.1">
    <property type="nucleotide sequence ID" value="NZ_WBVS01000003.1"/>
</dbReference>
<feature type="transmembrane region" description="Helical" evidence="1">
    <location>
        <begin position="21"/>
        <end position="41"/>
    </location>
</feature>
<gene>
    <name evidence="2" type="ORF">F7D08_0902</name>
</gene>